<proteinExistence type="predicted"/>
<comment type="caution">
    <text evidence="1">The sequence shown here is derived from an EMBL/GenBank/DDBJ whole genome shotgun (WGS) entry which is preliminary data.</text>
</comment>
<organism evidence="1 2">
    <name type="scientific">Datura stramonium</name>
    <name type="common">Jimsonweed</name>
    <name type="synonym">Common thornapple</name>
    <dbReference type="NCBI Taxonomy" id="4076"/>
    <lineage>
        <taxon>Eukaryota</taxon>
        <taxon>Viridiplantae</taxon>
        <taxon>Streptophyta</taxon>
        <taxon>Embryophyta</taxon>
        <taxon>Tracheophyta</taxon>
        <taxon>Spermatophyta</taxon>
        <taxon>Magnoliopsida</taxon>
        <taxon>eudicotyledons</taxon>
        <taxon>Gunneridae</taxon>
        <taxon>Pentapetalae</taxon>
        <taxon>asterids</taxon>
        <taxon>lamiids</taxon>
        <taxon>Solanales</taxon>
        <taxon>Solanaceae</taxon>
        <taxon>Solanoideae</taxon>
        <taxon>Datureae</taxon>
        <taxon>Datura</taxon>
    </lineage>
</organism>
<dbReference type="EMBL" id="JACEIK010021009">
    <property type="protein sequence ID" value="MCE5166283.1"/>
    <property type="molecule type" value="Genomic_DNA"/>
</dbReference>
<evidence type="ECO:0000313" key="1">
    <source>
        <dbReference type="EMBL" id="MCE5166283.1"/>
    </source>
</evidence>
<dbReference type="Proteomes" id="UP000823775">
    <property type="component" value="Unassembled WGS sequence"/>
</dbReference>
<reference evidence="1 2" key="1">
    <citation type="journal article" date="2021" name="BMC Genomics">
        <title>Datura genome reveals duplications of psychoactive alkaloid biosynthetic genes and high mutation rate following tissue culture.</title>
        <authorList>
            <person name="Rajewski A."/>
            <person name="Carter-House D."/>
            <person name="Stajich J."/>
            <person name="Litt A."/>
        </authorList>
    </citation>
    <scope>NUCLEOTIDE SEQUENCE [LARGE SCALE GENOMIC DNA]</scope>
    <source>
        <strain evidence="1">AR-01</strain>
    </source>
</reference>
<sequence>MGSRGSAKLQYTLYVCGADHSGILEKGRELLTAGVSNNKILFVTSGFVGWLSASRSSTTAGPSCDWIPPLLKSSRDGTPNWNKGGDLSSFKGHKGWVVSLLVNNGCCGSPDRTRAKAGVIPRKPKDQTRELKQRKLKILHQ</sequence>
<protein>
    <submittedName>
        <fullName evidence="1">Uncharacterized protein</fullName>
    </submittedName>
</protein>
<accession>A0ABS8Y6L5</accession>
<feature type="non-terminal residue" evidence="1">
    <location>
        <position position="141"/>
    </location>
</feature>
<keyword evidence="2" id="KW-1185">Reference proteome</keyword>
<name>A0ABS8Y6L5_DATST</name>
<gene>
    <name evidence="1" type="ORF">HAX54_016947</name>
</gene>
<evidence type="ECO:0000313" key="2">
    <source>
        <dbReference type="Proteomes" id="UP000823775"/>
    </source>
</evidence>